<dbReference type="InterPro" id="IPR000150">
    <property type="entry name" value="Cof"/>
</dbReference>
<dbReference type="GO" id="GO:0016791">
    <property type="term" value="F:phosphatase activity"/>
    <property type="evidence" value="ECO:0007669"/>
    <property type="project" value="TreeGrafter"/>
</dbReference>
<dbReference type="Gene3D" id="3.30.1240.10">
    <property type="match status" value="1"/>
</dbReference>
<dbReference type="InterPro" id="IPR023214">
    <property type="entry name" value="HAD_sf"/>
</dbReference>
<dbReference type="NCBIfam" id="TIGR01484">
    <property type="entry name" value="HAD-SF-IIB"/>
    <property type="match status" value="1"/>
</dbReference>
<dbReference type="SFLD" id="SFLDS00003">
    <property type="entry name" value="Haloacid_Dehalogenase"/>
    <property type="match status" value="1"/>
</dbReference>
<keyword evidence="2" id="KW-1185">Reference proteome</keyword>
<keyword evidence="1" id="KW-0378">Hydrolase</keyword>
<dbReference type="GO" id="GO:0000287">
    <property type="term" value="F:magnesium ion binding"/>
    <property type="evidence" value="ECO:0007669"/>
    <property type="project" value="TreeGrafter"/>
</dbReference>
<dbReference type="NCBIfam" id="TIGR00099">
    <property type="entry name" value="Cof-subfamily"/>
    <property type="match status" value="1"/>
</dbReference>
<dbReference type="InterPro" id="IPR006379">
    <property type="entry name" value="HAD-SF_hydro_IIB"/>
</dbReference>
<sequence>MEDHMTKAVCFFDLDGTLLNQDKQVPKENLDAIKRMQDEDVLPVICTGRNRWELDDLVAQTGIDTLICGNGADVFYKGRHLYQSPVGAPQLARFVTQADKDNVAISFYNDQHVAATHHDANIEGNYKLVHQANPTVDHDFYLHEPTVMMLLFTPNTDKGREVGAQYVAAFPELAFFRNGPFALDVVNAGINKATGIDILTDRPEFARIPTYAFGDGNNDIPMLKRATVGVAMGNALPQVAAIADYQTTDYQQGGIVDALTHFNLI</sequence>
<dbReference type="PROSITE" id="PS01229">
    <property type="entry name" value="COF_2"/>
    <property type="match status" value="1"/>
</dbReference>
<dbReference type="Gene3D" id="3.40.50.1000">
    <property type="entry name" value="HAD superfamily/HAD-like"/>
    <property type="match status" value="1"/>
</dbReference>
<organism evidence="1 2">
    <name type="scientific">Lacticaseibacillus camelliae DSM 22697 = JCM 13995</name>
    <dbReference type="NCBI Taxonomy" id="1423730"/>
    <lineage>
        <taxon>Bacteria</taxon>
        <taxon>Bacillati</taxon>
        <taxon>Bacillota</taxon>
        <taxon>Bacilli</taxon>
        <taxon>Lactobacillales</taxon>
        <taxon>Lactobacillaceae</taxon>
        <taxon>Lacticaseibacillus</taxon>
    </lineage>
</organism>
<protein>
    <submittedName>
        <fullName evidence="1">Cof-like hydrolase</fullName>
    </submittedName>
</protein>
<accession>A0A0R2FAA4</accession>
<dbReference type="STRING" id="1423730.FC75_GL000806"/>
<dbReference type="PANTHER" id="PTHR10000:SF25">
    <property type="entry name" value="PHOSPHATASE YKRA-RELATED"/>
    <property type="match status" value="1"/>
</dbReference>
<gene>
    <name evidence="1" type="ORF">FC75_GL000806</name>
</gene>
<evidence type="ECO:0000313" key="2">
    <source>
        <dbReference type="Proteomes" id="UP000050865"/>
    </source>
</evidence>
<dbReference type="EMBL" id="AYZJ01000016">
    <property type="protein sequence ID" value="KRN25251.1"/>
    <property type="molecule type" value="Genomic_DNA"/>
</dbReference>
<dbReference type="AlphaFoldDB" id="A0A0R2FAA4"/>
<dbReference type="PATRIC" id="fig|1423730.4.peg.852"/>
<dbReference type="Proteomes" id="UP000050865">
    <property type="component" value="Unassembled WGS sequence"/>
</dbReference>
<comment type="caution">
    <text evidence="1">The sequence shown here is derived from an EMBL/GenBank/DDBJ whole genome shotgun (WGS) entry which is preliminary data.</text>
</comment>
<proteinExistence type="predicted"/>
<evidence type="ECO:0000313" key="1">
    <source>
        <dbReference type="EMBL" id="KRN25251.1"/>
    </source>
</evidence>
<dbReference type="SFLD" id="SFLDG01140">
    <property type="entry name" value="C2.B:_Phosphomannomutase_and_P"/>
    <property type="match status" value="1"/>
</dbReference>
<dbReference type="PANTHER" id="PTHR10000">
    <property type="entry name" value="PHOSPHOSERINE PHOSPHATASE"/>
    <property type="match status" value="1"/>
</dbReference>
<dbReference type="InterPro" id="IPR036412">
    <property type="entry name" value="HAD-like_sf"/>
</dbReference>
<reference evidence="1 2" key="1">
    <citation type="journal article" date="2015" name="Genome Announc.">
        <title>Expanding the biotechnology potential of lactobacilli through comparative genomics of 213 strains and associated genera.</title>
        <authorList>
            <person name="Sun Z."/>
            <person name="Harris H.M."/>
            <person name="McCann A."/>
            <person name="Guo C."/>
            <person name="Argimon S."/>
            <person name="Zhang W."/>
            <person name="Yang X."/>
            <person name="Jeffery I.B."/>
            <person name="Cooney J.C."/>
            <person name="Kagawa T.F."/>
            <person name="Liu W."/>
            <person name="Song Y."/>
            <person name="Salvetti E."/>
            <person name="Wrobel A."/>
            <person name="Rasinkangas P."/>
            <person name="Parkhill J."/>
            <person name="Rea M.C."/>
            <person name="O'Sullivan O."/>
            <person name="Ritari J."/>
            <person name="Douillard F.P."/>
            <person name="Paul Ross R."/>
            <person name="Yang R."/>
            <person name="Briner A.E."/>
            <person name="Felis G.E."/>
            <person name="de Vos W.M."/>
            <person name="Barrangou R."/>
            <person name="Klaenhammer T.R."/>
            <person name="Caufield P.W."/>
            <person name="Cui Y."/>
            <person name="Zhang H."/>
            <person name="O'Toole P.W."/>
        </authorList>
    </citation>
    <scope>NUCLEOTIDE SEQUENCE [LARGE SCALE GENOMIC DNA]</scope>
    <source>
        <strain evidence="1 2">DSM 22697</strain>
    </source>
</reference>
<dbReference type="Pfam" id="PF08282">
    <property type="entry name" value="Hydrolase_3"/>
    <property type="match status" value="1"/>
</dbReference>
<dbReference type="GO" id="GO:0005829">
    <property type="term" value="C:cytosol"/>
    <property type="evidence" value="ECO:0007669"/>
    <property type="project" value="TreeGrafter"/>
</dbReference>
<name>A0A0R2FAA4_9LACO</name>
<dbReference type="SUPFAM" id="SSF56784">
    <property type="entry name" value="HAD-like"/>
    <property type="match status" value="1"/>
</dbReference>